<organism evidence="1 2">
    <name type="scientific">Leptospira interrogans serovar Icterohaemorrhagiae str. Verdun HP</name>
    <dbReference type="NCBI Taxonomy" id="1049910"/>
    <lineage>
        <taxon>Bacteria</taxon>
        <taxon>Pseudomonadati</taxon>
        <taxon>Spirochaetota</taxon>
        <taxon>Spirochaetia</taxon>
        <taxon>Leptospirales</taxon>
        <taxon>Leptospiraceae</taxon>
        <taxon>Leptospira</taxon>
    </lineage>
</organism>
<dbReference type="Proteomes" id="UP000012092">
    <property type="component" value="Unassembled WGS sequence"/>
</dbReference>
<gene>
    <name evidence="1" type="ORF">LEP1GSC116_0494</name>
</gene>
<proteinExistence type="predicted"/>
<protein>
    <submittedName>
        <fullName evidence="1">Uncharacterized protein</fullName>
    </submittedName>
</protein>
<accession>M6RXK6</accession>
<dbReference type="EMBL" id="AHNZ02000427">
    <property type="protein sequence ID" value="EMO05503.1"/>
    <property type="molecule type" value="Genomic_DNA"/>
</dbReference>
<reference evidence="1 2" key="1">
    <citation type="submission" date="2013-01" db="EMBL/GenBank/DDBJ databases">
        <authorList>
            <person name="Harkins D.M."/>
            <person name="Durkin A.S."/>
            <person name="Brinkac L.M."/>
            <person name="Haft D.H."/>
            <person name="Selengut J.D."/>
            <person name="Sanka R."/>
            <person name="DePew J."/>
            <person name="Purushe J."/>
            <person name="Picardeau M."/>
            <person name="Werts C."/>
            <person name="Goarant C."/>
            <person name="Vinetz J.M."/>
            <person name="Sutton G.G."/>
            <person name="Nierman W.C."/>
            <person name="Fouts D.E."/>
        </authorList>
    </citation>
    <scope>NUCLEOTIDE SEQUENCE [LARGE SCALE GENOMIC DNA]</scope>
    <source>
        <strain evidence="1 2">Verdun HP</strain>
    </source>
</reference>
<feature type="non-terminal residue" evidence="1">
    <location>
        <position position="1"/>
    </location>
</feature>
<comment type="caution">
    <text evidence="1">The sequence shown here is derived from an EMBL/GenBank/DDBJ whole genome shotgun (WGS) entry which is preliminary data.</text>
</comment>
<dbReference type="AlphaFoldDB" id="M6RXK6"/>
<name>M6RXK6_LEPIR</name>
<evidence type="ECO:0000313" key="1">
    <source>
        <dbReference type="EMBL" id="EMO05503.1"/>
    </source>
</evidence>
<sequence>REENPFLCKRFSRRCYFRDFRDHLKNEKEFFHPQLVGFLIDRFFGLIVLDTKLYELKVTLEKENYSIFLSRVKF</sequence>
<evidence type="ECO:0000313" key="2">
    <source>
        <dbReference type="Proteomes" id="UP000012092"/>
    </source>
</evidence>